<protein>
    <recommendedName>
        <fullName evidence="8">B3 domain-containing protein</fullName>
    </recommendedName>
</protein>
<dbReference type="SUPFAM" id="SSF101936">
    <property type="entry name" value="DNA-binding pseudobarrel domain"/>
    <property type="match status" value="1"/>
</dbReference>
<reference evidence="6 7" key="1">
    <citation type="submission" date="2022-03" db="EMBL/GenBank/DDBJ databases">
        <authorList>
            <person name="Nunn A."/>
            <person name="Chopra R."/>
            <person name="Nunn A."/>
            <person name="Contreras Garrido A."/>
        </authorList>
    </citation>
    <scope>NUCLEOTIDE SEQUENCE [LARGE SCALE GENOMIC DNA]</scope>
</reference>
<evidence type="ECO:0000256" key="2">
    <source>
        <dbReference type="ARBA" id="ARBA00023015"/>
    </source>
</evidence>
<comment type="subcellular location">
    <subcellularLocation>
        <location evidence="1">Nucleus</location>
    </subcellularLocation>
</comment>
<evidence type="ECO:0000313" key="6">
    <source>
        <dbReference type="EMBL" id="CAH2058315.1"/>
    </source>
</evidence>
<dbReference type="AlphaFoldDB" id="A0AAU9S5W9"/>
<keyword evidence="4" id="KW-0804">Transcription</keyword>
<dbReference type="InterPro" id="IPR005508">
    <property type="entry name" value="At2g31720-like"/>
</dbReference>
<evidence type="ECO:0000256" key="3">
    <source>
        <dbReference type="ARBA" id="ARBA00023125"/>
    </source>
</evidence>
<evidence type="ECO:0000256" key="1">
    <source>
        <dbReference type="ARBA" id="ARBA00004123"/>
    </source>
</evidence>
<dbReference type="PANTHER" id="PTHR31541">
    <property type="entry name" value="B3 DOMAIN PLANT PROTEIN-RELATED"/>
    <property type="match status" value="1"/>
</dbReference>
<dbReference type="Pfam" id="PF03754">
    <property type="entry name" value="At2g31720-like"/>
    <property type="match status" value="1"/>
</dbReference>
<accession>A0AAU9S5W9</accession>
<keyword evidence="3" id="KW-0238">DNA-binding</keyword>
<dbReference type="Proteomes" id="UP000836841">
    <property type="component" value="Chromosome 4"/>
</dbReference>
<sequence>MANGEIDVEELMPLRKRQSLRLEIVDEYVDVVVPQEQQQEEEQVEELPERFKKKIMEMGGTEETLIFKRELTKTDVDKGQSHLSIPLSSLLSLDFLTSDEKEKIENRIKGDREGGLTVEVIDPRLEVWELKMRRCDMEKKKKTKNGKRGKTSSLYLLAYKWNHVVKANSLREGNKLQLWSFRSQQKLCLALVLLQGEERLLGN</sequence>
<dbReference type="Gene3D" id="2.40.330.10">
    <property type="entry name" value="DNA-binding pseudobarrel domain"/>
    <property type="match status" value="1"/>
</dbReference>
<evidence type="ECO:0000256" key="4">
    <source>
        <dbReference type="ARBA" id="ARBA00023163"/>
    </source>
</evidence>
<evidence type="ECO:0008006" key="8">
    <source>
        <dbReference type="Google" id="ProtNLM"/>
    </source>
</evidence>
<gene>
    <name evidence="6" type="ORF">TAV2_LOCUS13575</name>
</gene>
<evidence type="ECO:0000313" key="7">
    <source>
        <dbReference type="Proteomes" id="UP000836841"/>
    </source>
</evidence>
<name>A0AAU9S5W9_THLAR</name>
<keyword evidence="5" id="KW-0539">Nucleus</keyword>
<dbReference type="GO" id="GO:0005634">
    <property type="term" value="C:nucleus"/>
    <property type="evidence" value="ECO:0007669"/>
    <property type="project" value="UniProtKB-SubCell"/>
</dbReference>
<dbReference type="PANTHER" id="PTHR31541:SF34">
    <property type="entry name" value="TF-B3 DOMAIN-CONTAINING PROTEIN"/>
    <property type="match status" value="1"/>
</dbReference>
<dbReference type="InterPro" id="IPR015300">
    <property type="entry name" value="DNA-bd_pseudobarrel_sf"/>
</dbReference>
<organism evidence="6 7">
    <name type="scientific">Thlaspi arvense</name>
    <name type="common">Field penny-cress</name>
    <dbReference type="NCBI Taxonomy" id="13288"/>
    <lineage>
        <taxon>Eukaryota</taxon>
        <taxon>Viridiplantae</taxon>
        <taxon>Streptophyta</taxon>
        <taxon>Embryophyta</taxon>
        <taxon>Tracheophyta</taxon>
        <taxon>Spermatophyta</taxon>
        <taxon>Magnoliopsida</taxon>
        <taxon>eudicotyledons</taxon>
        <taxon>Gunneridae</taxon>
        <taxon>Pentapetalae</taxon>
        <taxon>rosids</taxon>
        <taxon>malvids</taxon>
        <taxon>Brassicales</taxon>
        <taxon>Brassicaceae</taxon>
        <taxon>Thlaspideae</taxon>
        <taxon>Thlaspi</taxon>
    </lineage>
</organism>
<dbReference type="EMBL" id="OU466860">
    <property type="protein sequence ID" value="CAH2058315.1"/>
    <property type="molecule type" value="Genomic_DNA"/>
</dbReference>
<evidence type="ECO:0000256" key="5">
    <source>
        <dbReference type="ARBA" id="ARBA00023242"/>
    </source>
</evidence>
<keyword evidence="7" id="KW-1185">Reference proteome</keyword>
<dbReference type="GO" id="GO:0003677">
    <property type="term" value="F:DNA binding"/>
    <property type="evidence" value="ECO:0007669"/>
    <property type="project" value="UniProtKB-KW"/>
</dbReference>
<keyword evidence="2" id="KW-0805">Transcription regulation</keyword>
<proteinExistence type="predicted"/>